<sequence>MSMTDALSRIGQIQSTLQQISGTKTASPTAAASASLSAAATSGSAADFASTLASALGVSTPSTETSILNPGSVTGTDVAAAAQKYLGVPYVFGGEDSSGMDCSGLVQTVYADLGIEVPRLVSGQMTIGTEVGSLAEAQPGDLIVTGGGAHILIYAGDNKVIHAPYPGRDVCLVEAYMTDADIDTIRRVIPSQTASSIAASFNSASLNSASLGSATNGTDMLSAAFASFARGTAS</sequence>
<dbReference type="Proteomes" id="UP000297447">
    <property type="component" value="Unassembled WGS sequence"/>
</dbReference>
<keyword evidence="4" id="KW-0788">Thiol protease</keyword>
<dbReference type="InterPro" id="IPR051794">
    <property type="entry name" value="PG_Endopeptidase_C40"/>
</dbReference>
<gene>
    <name evidence="6" type="ORF">E3T55_15440</name>
</gene>
<proteinExistence type="inferred from homology"/>
<reference evidence="6 7" key="1">
    <citation type="submission" date="2019-03" db="EMBL/GenBank/DDBJ databases">
        <title>Genomics of glacier-inhabiting Cryobacterium strains.</title>
        <authorList>
            <person name="Liu Q."/>
            <person name="Xin Y.-H."/>
        </authorList>
    </citation>
    <scope>NUCLEOTIDE SEQUENCE [LARGE SCALE GENOMIC DNA]</scope>
    <source>
        <strain evidence="6 7">Hh14</strain>
    </source>
</reference>
<protein>
    <submittedName>
        <fullName evidence="6">NlpC/P60 family protein</fullName>
    </submittedName>
</protein>
<dbReference type="Pfam" id="PF00877">
    <property type="entry name" value="NLPC_P60"/>
    <property type="match status" value="1"/>
</dbReference>
<dbReference type="InterPro" id="IPR000064">
    <property type="entry name" value="NLP_P60_dom"/>
</dbReference>
<dbReference type="InterPro" id="IPR038765">
    <property type="entry name" value="Papain-like_cys_pep_sf"/>
</dbReference>
<dbReference type="EMBL" id="SOHE01000065">
    <property type="protein sequence ID" value="TFD47262.1"/>
    <property type="molecule type" value="Genomic_DNA"/>
</dbReference>
<dbReference type="GO" id="GO:0008234">
    <property type="term" value="F:cysteine-type peptidase activity"/>
    <property type="evidence" value="ECO:0007669"/>
    <property type="project" value="UniProtKB-KW"/>
</dbReference>
<dbReference type="AlphaFoldDB" id="A0A4R8ZVK3"/>
<dbReference type="OrthoDB" id="9815778at2"/>
<feature type="domain" description="NlpC/P60" evidence="5">
    <location>
        <begin position="72"/>
        <end position="188"/>
    </location>
</feature>
<name>A0A4R8ZVK3_9MICO</name>
<evidence type="ECO:0000259" key="5">
    <source>
        <dbReference type="PROSITE" id="PS51935"/>
    </source>
</evidence>
<evidence type="ECO:0000256" key="2">
    <source>
        <dbReference type="ARBA" id="ARBA00022670"/>
    </source>
</evidence>
<dbReference type="PANTHER" id="PTHR47359:SF3">
    <property type="entry name" value="NLP_P60 DOMAIN-CONTAINING PROTEIN-RELATED"/>
    <property type="match status" value="1"/>
</dbReference>
<comment type="similarity">
    <text evidence="1">Belongs to the peptidase C40 family.</text>
</comment>
<dbReference type="PANTHER" id="PTHR47359">
    <property type="entry name" value="PEPTIDOGLYCAN DL-ENDOPEPTIDASE CWLO"/>
    <property type="match status" value="1"/>
</dbReference>
<dbReference type="Gene3D" id="3.90.1720.10">
    <property type="entry name" value="endopeptidase domain like (from Nostoc punctiforme)"/>
    <property type="match status" value="1"/>
</dbReference>
<keyword evidence="3" id="KW-0378">Hydrolase</keyword>
<dbReference type="GO" id="GO:0006508">
    <property type="term" value="P:proteolysis"/>
    <property type="evidence" value="ECO:0007669"/>
    <property type="project" value="UniProtKB-KW"/>
</dbReference>
<accession>A0A4R8ZVK3</accession>
<evidence type="ECO:0000256" key="4">
    <source>
        <dbReference type="ARBA" id="ARBA00022807"/>
    </source>
</evidence>
<keyword evidence="2" id="KW-0645">Protease</keyword>
<keyword evidence="7" id="KW-1185">Reference proteome</keyword>
<organism evidence="6 7">
    <name type="scientific">Cryobacterium frigoriphilum</name>
    <dbReference type="NCBI Taxonomy" id="1259150"/>
    <lineage>
        <taxon>Bacteria</taxon>
        <taxon>Bacillati</taxon>
        <taxon>Actinomycetota</taxon>
        <taxon>Actinomycetes</taxon>
        <taxon>Micrococcales</taxon>
        <taxon>Microbacteriaceae</taxon>
        <taxon>Cryobacterium</taxon>
    </lineage>
</organism>
<comment type="caution">
    <text evidence="6">The sequence shown here is derived from an EMBL/GenBank/DDBJ whole genome shotgun (WGS) entry which is preliminary data.</text>
</comment>
<evidence type="ECO:0000313" key="6">
    <source>
        <dbReference type="EMBL" id="TFD47262.1"/>
    </source>
</evidence>
<dbReference type="PROSITE" id="PS51935">
    <property type="entry name" value="NLPC_P60"/>
    <property type="match status" value="1"/>
</dbReference>
<evidence type="ECO:0000256" key="3">
    <source>
        <dbReference type="ARBA" id="ARBA00022801"/>
    </source>
</evidence>
<evidence type="ECO:0000313" key="7">
    <source>
        <dbReference type="Proteomes" id="UP000297447"/>
    </source>
</evidence>
<evidence type="ECO:0000256" key="1">
    <source>
        <dbReference type="ARBA" id="ARBA00007074"/>
    </source>
</evidence>
<dbReference type="SUPFAM" id="SSF54001">
    <property type="entry name" value="Cysteine proteinases"/>
    <property type="match status" value="1"/>
</dbReference>